<feature type="non-terminal residue" evidence="1">
    <location>
        <position position="282"/>
    </location>
</feature>
<dbReference type="Proteomes" id="UP001186974">
    <property type="component" value="Unassembled WGS sequence"/>
</dbReference>
<feature type="non-terminal residue" evidence="1">
    <location>
        <position position="1"/>
    </location>
</feature>
<sequence length="282" mass="30728">EDKTEKVEEIIQKYTGLKGKALEDAVLNTLWRWREKTTNSPPPSRHTVIRKGSPAPWQITRTPTPSQSSPRMPPPGFGIAPPGFQRAKSSAASPSTSPRPSPRLAMATPHIPGSPSLNAYKFSDPASAGPEYGDYGSDAVDWLVNDETGSIDSSFAGEMPLNGAAAEWIQPQTVDMTPQEMLRSIFPPEVADDEIERTLEENGFDLSATINALMGSQGLDQQGQVTEPERTYLVGKSMTPTFRPSTPVGQQKSHILCKYWLATGHCARADCRFSHDSSKTVC</sequence>
<evidence type="ECO:0000313" key="2">
    <source>
        <dbReference type="Proteomes" id="UP001186974"/>
    </source>
</evidence>
<proteinExistence type="predicted"/>
<keyword evidence="2" id="KW-1185">Reference proteome</keyword>
<name>A0ACC3CSV6_9PEZI</name>
<accession>A0ACC3CSV6</accession>
<dbReference type="EMBL" id="JAWDJW010012255">
    <property type="protein sequence ID" value="KAK3044219.1"/>
    <property type="molecule type" value="Genomic_DNA"/>
</dbReference>
<gene>
    <name evidence="1" type="ORF">LTS18_001859</name>
</gene>
<protein>
    <submittedName>
        <fullName evidence="1">Uncharacterized protein</fullName>
    </submittedName>
</protein>
<evidence type="ECO:0000313" key="1">
    <source>
        <dbReference type="EMBL" id="KAK3044219.1"/>
    </source>
</evidence>
<reference evidence="1" key="1">
    <citation type="submission" date="2024-09" db="EMBL/GenBank/DDBJ databases">
        <title>Black Yeasts Isolated from many extreme environments.</title>
        <authorList>
            <person name="Coleine C."/>
            <person name="Stajich J.E."/>
            <person name="Selbmann L."/>
        </authorList>
    </citation>
    <scope>NUCLEOTIDE SEQUENCE</scope>
    <source>
        <strain evidence="1">CCFEE 5737</strain>
    </source>
</reference>
<organism evidence="1 2">
    <name type="scientific">Coniosporium uncinatum</name>
    <dbReference type="NCBI Taxonomy" id="93489"/>
    <lineage>
        <taxon>Eukaryota</taxon>
        <taxon>Fungi</taxon>
        <taxon>Dikarya</taxon>
        <taxon>Ascomycota</taxon>
        <taxon>Pezizomycotina</taxon>
        <taxon>Dothideomycetes</taxon>
        <taxon>Dothideomycetes incertae sedis</taxon>
        <taxon>Coniosporium</taxon>
    </lineage>
</organism>
<comment type="caution">
    <text evidence="1">The sequence shown here is derived from an EMBL/GenBank/DDBJ whole genome shotgun (WGS) entry which is preliminary data.</text>
</comment>